<name>A0A1C4F6I1_9BACT</name>
<dbReference type="OrthoDB" id="659240at2"/>
<dbReference type="STRING" id="1335309.GA0116948_11226"/>
<keyword evidence="3" id="KW-1185">Reference proteome</keyword>
<proteinExistence type="predicted"/>
<dbReference type="InterPro" id="IPR010496">
    <property type="entry name" value="AL/BT2_dom"/>
</dbReference>
<accession>A0A1C4F6I1</accession>
<reference evidence="2 3" key="1">
    <citation type="submission" date="2016-08" db="EMBL/GenBank/DDBJ databases">
        <authorList>
            <person name="Seilhamer J.J."/>
        </authorList>
    </citation>
    <scope>NUCLEOTIDE SEQUENCE [LARGE SCALE GENOMIC DNA]</scope>
    <source>
        <strain evidence="2 3">A37T2</strain>
    </source>
</reference>
<evidence type="ECO:0000259" key="1">
    <source>
        <dbReference type="Pfam" id="PF06439"/>
    </source>
</evidence>
<dbReference type="AlphaFoldDB" id="A0A1C4F6I1"/>
<dbReference type="GO" id="GO:0016787">
    <property type="term" value="F:hydrolase activity"/>
    <property type="evidence" value="ECO:0007669"/>
    <property type="project" value="InterPro"/>
</dbReference>
<organism evidence="2 3">
    <name type="scientific">Chitinophaga costaii</name>
    <dbReference type="NCBI Taxonomy" id="1335309"/>
    <lineage>
        <taxon>Bacteria</taxon>
        <taxon>Pseudomonadati</taxon>
        <taxon>Bacteroidota</taxon>
        <taxon>Chitinophagia</taxon>
        <taxon>Chitinophagales</taxon>
        <taxon>Chitinophagaceae</taxon>
        <taxon>Chitinophaga</taxon>
    </lineage>
</organism>
<evidence type="ECO:0000313" key="3">
    <source>
        <dbReference type="Proteomes" id="UP000242818"/>
    </source>
</evidence>
<protein>
    <recommendedName>
        <fullName evidence="1">3-keto-alpha-glucoside-1,2-lyase/3-keto-2-hydroxy-glucal hydratase domain-containing protein</fullName>
    </recommendedName>
</protein>
<dbReference type="Pfam" id="PF06439">
    <property type="entry name" value="3keto-disac_hyd"/>
    <property type="match status" value="1"/>
</dbReference>
<gene>
    <name evidence="2" type="ORF">GA0116948_11226</name>
</gene>
<feature type="domain" description="3-keto-alpha-glucoside-1,2-lyase/3-keto-2-hydroxy-glucal hydratase" evidence="1">
    <location>
        <begin position="50"/>
        <end position="247"/>
    </location>
</feature>
<dbReference type="Proteomes" id="UP000242818">
    <property type="component" value="Unassembled WGS sequence"/>
</dbReference>
<dbReference type="Gene3D" id="2.60.120.560">
    <property type="entry name" value="Exo-inulinase, domain 1"/>
    <property type="match status" value="1"/>
</dbReference>
<evidence type="ECO:0000313" key="2">
    <source>
        <dbReference type="EMBL" id="SCC51315.1"/>
    </source>
</evidence>
<dbReference type="RefSeq" id="WP_089713845.1">
    <property type="nucleotide sequence ID" value="NZ_FMAR01000012.1"/>
</dbReference>
<sequence length="250" mass="28382">MRHRIFYFTALAVLTVTVFAMFREPGGTRPTPAREQAADNRLTSGEKAQGWQLLYNGHDLQGWRPYQHQPGDAWISDKGSIHCLGTHNGHHRVDLLSDSVYENFVLELDWKIAPRANSGILYLVNETQAEPYQTGPEYQLIDDAGYPEKLEAWQQTGANYAMDPPLTLAAHPAGQWNHTSISVQHGKVEHWLNGKLVAQYELWTSTWEQHKATGKWKDTPSYGAIHSGHLDFQNHGDEAWFKNVKLKKLG</sequence>
<dbReference type="EMBL" id="FMAR01000012">
    <property type="protein sequence ID" value="SCC51315.1"/>
    <property type="molecule type" value="Genomic_DNA"/>
</dbReference>